<feature type="domain" description="Zn(2)-C6 fungal-type" evidence="3">
    <location>
        <begin position="15"/>
        <end position="45"/>
    </location>
</feature>
<dbReference type="AlphaFoldDB" id="A0A395RIJ8"/>
<gene>
    <name evidence="4" type="ORF">FLONG3_11067</name>
</gene>
<keyword evidence="5" id="KW-1185">Reference proteome</keyword>
<dbReference type="InterPro" id="IPR021858">
    <property type="entry name" value="Fun_TF"/>
</dbReference>
<dbReference type="PANTHER" id="PTHR37534:SF46">
    <property type="entry name" value="ZN(II)2CYS6 TRANSCRIPTION FACTOR (EUROFUNG)"/>
    <property type="match status" value="1"/>
</dbReference>
<dbReference type="SUPFAM" id="SSF57701">
    <property type="entry name" value="Zn2/Cys6 DNA-binding domain"/>
    <property type="match status" value="1"/>
</dbReference>
<sequence length="563" mass="62445">MPSPTAPAARRSRNGCRECRRRHRRCDEAKPGCGYCSSVGKNCQYARELSWGGKPFGKSRFGSCVGRGNGVIKKVVSSDNAADDGQDDNESGQHQLSFVYVSRTSPSAQTILEPQWSAGQDYSETTAMAPEDDQPIYYQDPGEDDAEDEISNSYSYDQTVDLPRPCRGLALASSFNTLLVRDQALFDYFQHQLTRSISCHEGMQVEICSALIPIAMQSQSMMAAVLCTAAHHRVAVGLEQLQDRALRLRSQALQHLYCSLGSRDEAVLLSALGTSLALCLSDVASPSTMDASWHIHLVGASTLLKRFYSVSQSGGSDLRLLVRLYTSFKSIAASCSKRVEEELFDPSPLSSDQDYIDDLAGFSTRLNPIMQAMRMIDEAQESPSDTTSHIFLRAARSTHQYAQLICRVEEMNRNDSVVSFRPEIQDTLSDALKHDFVKLDEAYHHMVLLQLYNRADTDQACFQNSIRTSIRHIIDCIAAMNITARPCPAVATLPPLFEAGYWSTSQTERQGVRDLLSRTRACYGMGNVTCAMEFLDERLATHGDDGIRAPTRSVTRGLDFLPY</sequence>
<evidence type="ECO:0000313" key="5">
    <source>
        <dbReference type="Proteomes" id="UP000266234"/>
    </source>
</evidence>
<dbReference type="GO" id="GO:0005634">
    <property type="term" value="C:nucleus"/>
    <property type="evidence" value="ECO:0007669"/>
    <property type="project" value="UniProtKB-SubCell"/>
</dbReference>
<dbReference type="Proteomes" id="UP000266234">
    <property type="component" value="Unassembled WGS sequence"/>
</dbReference>
<evidence type="ECO:0000313" key="4">
    <source>
        <dbReference type="EMBL" id="RGP59873.1"/>
    </source>
</evidence>
<dbReference type="InterPro" id="IPR036864">
    <property type="entry name" value="Zn2-C6_fun-type_DNA-bd_sf"/>
</dbReference>
<dbReference type="Pfam" id="PF11951">
    <property type="entry name" value="Fungal_trans_2"/>
    <property type="match status" value="1"/>
</dbReference>
<proteinExistence type="predicted"/>
<dbReference type="PROSITE" id="PS50048">
    <property type="entry name" value="ZN2_CY6_FUNGAL_2"/>
    <property type="match status" value="1"/>
</dbReference>
<dbReference type="SMART" id="SM00066">
    <property type="entry name" value="GAL4"/>
    <property type="match status" value="1"/>
</dbReference>
<protein>
    <submittedName>
        <fullName evidence="4">Fungal zn2-cys6 binuclear cluster domain-containing</fullName>
    </submittedName>
</protein>
<evidence type="ECO:0000259" key="3">
    <source>
        <dbReference type="PROSITE" id="PS50048"/>
    </source>
</evidence>
<dbReference type="STRING" id="694270.A0A395RIJ8"/>
<dbReference type="EMBL" id="PXOG01000359">
    <property type="protein sequence ID" value="RGP59873.1"/>
    <property type="molecule type" value="Genomic_DNA"/>
</dbReference>
<evidence type="ECO:0000256" key="1">
    <source>
        <dbReference type="ARBA" id="ARBA00004123"/>
    </source>
</evidence>
<dbReference type="OrthoDB" id="288726at2759"/>
<keyword evidence="2" id="KW-0539">Nucleus</keyword>
<name>A0A395RIJ8_9HYPO</name>
<comment type="subcellular location">
    <subcellularLocation>
        <location evidence="1">Nucleus</location>
    </subcellularLocation>
</comment>
<dbReference type="PROSITE" id="PS00463">
    <property type="entry name" value="ZN2_CY6_FUNGAL_1"/>
    <property type="match status" value="1"/>
</dbReference>
<dbReference type="InterPro" id="IPR001138">
    <property type="entry name" value="Zn2Cys6_DnaBD"/>
</dbReference>
<dbReference type="GO" id="GO:0008270">
    <property type="term" value="F:zinc ion binding"/>
    <property type="evidence" value="ECO:0007669"/>
    <property type="project" value="InterPro"/>
</dbReference>
<comment type="caution">
    <text evidence="4">The sequence shown here is derived from an EMBL/GenBank/DDBJ whole genome shotgun (WGS) entry which is preliminary data.</text>
</comment>
<dbReference type="PANTHER" id="PTHR37534">
    <property type="entry name" value="TRANSCRIPTIONAL ACTIVATOR PROTEIN UGA3"/>
    <property type="match status" value="1"/>
</dbReference>
<organism evidence="4 5">
    <name type="scientific">Fusarium longipes</name>
    <dbReference type="NCBI Taxonomy" id="694270"/>
    <lineage>
        <taxon>Eukaryota</taxon>
        <taxon>Fungi</taxon>
        <taxon>Dikarya</taxon>
        <taxon>Ascomycota</taxon>
        <taxon>Pezizomycotina</taxon>
        <taxon>Sordariomycetes</taxon>
        <taxon>Hypocreomycetidae</taxon>
        <taxon>Hypocreales</taxon>
        <taxon>Nectriaceae</taxon>
        <taxon>Fusarium</taxon>
    </lineage>
</organism>
<dbReference type="GO" id="GO:0000981">
    <property type="term" value="F:DNA-binding transcription factor activity, RNA polymerase II-specific"/>
    <property type="evidence" value="ECO:0007669"/>
    <property type="project" value="InterPro"/>
</dbReference>
<accession>A0A395RIJ8</accession>
<reference evidence="4 5" key="1">
    <citation type="journal article" date="2018" name="PLoS Pathog.">
        <title>Evolution of structural diversity of trichothecenes, a family of toxins produced by plant pathogenic and entomopathogenic fungi.</title>
        <authorList>
            <person name="Proctor R.H."/>
            <person name="McCormick S.P."/>
            <person name="Kim H.S."/>
            <person name="Cardoza R.E."/>
            <person name="Stanley A.M."/>
            <person name="Lindo L."/>
            <person name="Kelly A."/>
            <person name="Brown D.W."/>
            <person name="Lee T."/>
            <person name="Vaughan M.M."/>
            <person name="Alexander N.J."/>
            <person name="Busman M."/>
            <person name="Gutierrez S."/>
        </authorList>
    </citation>
    <scope>NUCLEOTIDE SEQUENCE [LARGE SCALE GENOMIC DNA]</scope>
    <source>
        <strain evidence="4 5">NRRL 20695</strain>
    </source>
</reference>
<dbReference type="Pfam" id="PF00172">
    <property type="entry name" value="Zn_clus"/>
    <property type="match status" value="1"/>
</dbReference>
<evidence type="ECO:0000256" key="2">
    <source>
        <dbReference type="ARBA" id="ARBA00023242"/>
    </source>
</evidence>
<dbReference type="Gene3D" id="4.10.240.10">
    <property type="entry name" value="Zn(2)-C6 fungal-type DNA-binding domain"/>
    <property type="match status" value="1"/>
</dbReference>